<sequence length="66" mass="7882">MQYLQLDSVLQLSLMASSTVYFFYLWGSTGVHPFRMALHPQKYLIKEKEEEDTLERRLRRELGETT</sequence>
<evidence type="ECO:0000313" key="3">
    <source>
        <dbReference type="Proteomes" id="UP000095192"/>
    </source>
</evidence>
<organism evidence="2 3">
    <name type="scientific">Cyclospora cayetanensis</name>
    <dbReference type="NCBI Taxonomy" id="88456"/>
    <lineage>
        <taxon>Eukaryota</taxon>
        <taxon>Sar</taxon>
        <taxon>Alveolata</taxon>
        <taxon>Apicomplexa</taxon>
        <taxon>Conoidasida</taxon>
        <taxon>Coccidia</taxon>
        <taxon>Eucoccidiorida</taxon>
        <taxon>Eimeriorina</taxon>
        <taxon>Eimeriidae</taxon>
        <taxon>Cyclospora</taxon>
    </lineage>
</organism>
<proteinExistence type="predicted"/>
<evidence type="ECO:0000313" key="2">
    <source>
        <dbReference type="EMBL" id="OEH76799.1"/>
    </source>
</evidence>
<dbReference type="InParanoid" id="A0A1D3D079"/>
<dbReference type="AlphaFoldDB" id="A0A1D3D079"/>
<name>A0A1D3D079_9EIME</name>
<evidence type="ECO:0000256" key="1">
    <source>
        <dbReference type="SAM" id="Phobius"/>
    </source>
</evidence>
<dbReference type="EMBL" id="JROU02001320">
    <property type="protein sequence ID" value="OEH76799.1"/>
    <property type="molecule type" value="Genomic_DNA"/>
</dbReference>
<protein>
    <recommendedName>
        <fullName evidence="4">Transmembrane protein</fullName>
    </recommendedName>
</protein>
<keyword evidence="1" id="KW-1133">Transmembrane helix</keyword>
<accession>A0A1D3D079</accession>
<feature type="transmembrane region" description="Helical" evidence="1">
    <location>
        <begin position="20"/>
        <end position="38"/>
    </location>
</feature>
<keyword evidence="1" id="KW-0472">Membrane</keyword>
<dbReference type="Proteomes" id="UP000095192">
    <property type="component" value="Unassembled WGS sequence"/>
</dbReference>
<dbReference type="VEuPathDB" id="ToxoDB:cyc_06944"/>
<gene>
    <name evidence="2" type="ORF">cyc_06944</name>
</gene>
<reference evidence="2 3" key="1">
    <citation type="journal article" date="2016" name="BMC Genomics">
        <title>Comparative genomics reveals Cyclospora cayetanensis possesses coccidia-like metabolism and invasion components but unique surface antigens.</title>
        <authorList>
            <person name="Liu S."/>
            <person name="Wang L."/>
            <person name="Zheng H."/>
            <person name="Xu Z."/>
            <person name="Roellig D.M."/>
            <person name="Li N."/>
            <person name="Frace M.A."/>
            <person name="Tang K."/>
            <person name="Arrowood M.J."/>
            <person name="Moss D.M."/>
            <person name="Zhang L."/>
            <person name="Feng Y."/>
            <person name="Xiao L."/>
        </authorList>
    </citation>
    <scope>NUCLEOTIDE SEQUENCE [LARGE SCALE GENOMIC DNA]</scope>
    <source>
        <strain evidence="2 3">CHN_HEN01</strain>
    </source>
</reference>
<keyword evidence="1" id="KW-0812">Transmembrane</keyword>
<evidence type="ECO:0008006" key="4">
    <source>
        <dbReference type="Google" id="ProtNLM"/>
    </source>
</evidence>
<keyword evidence="3" id="KW-1185">Reference proteome</keyword>
<comment type="caution">
    <text evidence="2">The sequence shown here is derived from an EMBL/GenBank/DDBJ whole genome shotgun (WGS) entry which is preliminary data.</text>
</comment>